<reference evidence="6 7" key="1">
    <citation type="submission" date="2024-10" db="EMBL/GenBank/DDBJ databases">
        <title>The Natural Products Discovery Center: Release of the First 8490 Sequenced Strains for Exploring Actinobacteria Biosynthetic Diversity.</title>
        <authorList>
            <person name="Kalkreuter E."/>
            <person name="Kautsar S.A."/>
            <person name="Yang D."/>
            <person name="Bader C.D."/>
            <person name="Teijaro C.N."/>
            <person name="Fluegel L."/>
            <person name="Davis C.M."/>
            <person name="Simpson J.R."/>
            <person name="Lauterbach L."/>
            <person name="Steele A.D."/>
            <person name="Gui C."/>
            <person name="Meng S."/>
            <person name="Li G."/>
            <person name="Viehrig K."/>
            <person name="Ye F."/>
            <person name="Su P."/>
            <person name="Kiefer A.F."/>
            <person name="Nichols A."/>
            <person name="Cepeda A.J."/>
            <person name="Yan W."/>
            <person name="Fan B."/>
            <person name="Jiang Y."/>
            <person name="Adhikari A."/>
            <person name="Zheng C.-J."/>
            <person name="Schuster L."/>
            <person name="Cowan T.M."/>
            <person name="Smanski M.J."/>
            <person name="Chevrette M.G."/>
            <person name="De Carvalho L.P.S."/>
            <person name="Shen B."/>
        </authorList>
    </citation>
    <scope>NUCLEOTIDE SEQUENCE [LARGE SCALE GENOMIC DNA]</scope>
    <source>
        <strain evidence="6 7">NPDC002593</strain>
    </source>
</reference>
<keyword evidence="2" id="KW-0288">FMN</keyword>
<gene>
    <name evidence="6" type="ORF">ACFYXQ_42560</name>
</gene>
<name>A0ABW6SDP6_9NOCA</name>
<dbReference type="RefSeq" id="WP_387406841.1">
    <property type="nucleotide sequence ID" value="NZ_JBIAQY010000027.1"/>
</dbReference>
<keyword evidence="3" id="KW-0560">Oxidoreductase</keyword>
<dbReference type="NCBIfam" id="TIGR03621">
    <property type="entry name" value="F420_MSMEG_2516"/>
    <property type="match status" value="1"/>
</dbReference>
<dbReference type="Gene3D" id="3.20.20.30">
    <property type="entry name" value="Luciferase-like domain"/>
    <property type="match status" value="1"/>
</dbReference>
<dbReference type="InterPro" id="IPR019923">
    <property type="entry name" value="Lucif-like_OxRdtase_MSMEG_2516"/>
</dbReference>
<protein>
    <submittedName>
        <fullName evidence="6">TIGR03621 family F420-dependent LLM class oxidoreductase</fullName>
    </submittedName>
</protein>
<accession>A0ABW6SDP6</accession>
<evidence type="ECO:0000313" key="7">
    <source>
        <dbReference type="Proteomes" id="UP001601992"/>
    </source>
</evidence>
<keyword evidence="1" id="KW-0285">Flavoprotein</keyword>
<dbReference type="Proteomes" id="UP001601992">
    <property type="component" value="Unassembled WGS sequence"/>
</dbReference>
<evidence type="ECO:0000313" key="6">
    <source>
        <dbReference type="EMBL" id="MFF3574453.1"/>
    </source>
</evidence>
<dbReference type="Pfam" id="PF00296">
    <property type="entry name" value="Bac_luciferase"/>
    <property type="match status" value="1"/>
</dbReference>
<keyword evidence="7" id="KW-1185">Reference proteome</keyword>
<dbReference type="InterPro" id="IPR011251">
    <property type="entry name" value="Luciferase-like_dom"/>
</dbReference>
<dbReference type="SUPFAM" id="SSF51679">
    <property type="entry name" value="Bacterial luciferase-like"/>
    <property type="match status" value="1"/>
</dbReference>
<evidence type="ECO:0000256" key="4">
    <source>
        <dbReference type="ARBA" id="ARBA00023033"/>
    </source>
</evidence>
<dbReference type="EMBL" id="JBIAQY010000027">
    <property type="protein sequence ID" value="MFF3574453.1"/>
    <property type="molecule type" value="Genomic_DNA"/>
</dbReference>
<evidence type="ECO:0000259" key="5">
    <source>
        <dbReference type="Pfam" id="PF00296"/>
    </source>
</evidence>
<dbReference type="InterPro" id="IPR036661">
    <property type="entry name" value="Luciferase-like_sf"/>
</dbReference>
<dbReference type="PANTHER" id="PTHR42847">
    <property type="entry name" value="ALKANESULFONATE MONOOXYGENASE"/>
    <property type="match status" value="1"/>
</dbReference>
<organism evidence="6 7">
    <name type="scientific">Nocardia jiangxiensis</name>
    <dbReference type="NCBI Taxonomy" id="282685"/>
    <lineage>
        <taxon>Bacteria</taxon>
        <taxon>Bacillati</taxon>
        <taxon>Actinomycetota</taxon>
        <taxon>Actinomycetes</taxon>
        <taxon>Mycobacteriales</taxon>
        <taxon>Nocardiaceae</taxon>
        <taxon>Nocardia</taxon>
    </lineage>
</organism>
<feature type="domain" description="Luciferase-like" evidence="5">
    <location>
        <begin position="13"/>
        <end position="224"/>
    </location>
</feature>
<evidence type="ECO:0000256" key="2">
    <source>
        <dbReference type="ARBA" id="ARBA00022643"/>
    </source>
</evidence>
<dbReference type="PANTHER" id="PTHR42847:SF4">
    <property type="entry name" value="ALKANESULFONATE MONOOXYGENASE-RELATED"/>
    <property type="match status" value="1"/>
</dbReference>
<sequence length="297" mass="32445">MDDNRNDLTPRPFRFAVGITSTGPRSQWQDRARQAEDLGFDVVQVADHLGMVSPFPALITMAEATSRVRVGTMVLNSGFYRPALLARDVASMGLLTDGRFDFGIGAGPDFAKPEFEVAGLPFPGGRQRIENLAESLIEIRKLFANDHQPPLPHQIPVLVAGAGDRLIRVAAEYADTVAMAGVPVGSDIDSDAAGVAALARRVEFVREAAGERFADLELGLTVQAIEVQGHESDLGMVRRFNPGLTEEQYRYLPGVLHGTARDIADTLRHYRDEYSITHYSVSETRMSGLAEVIAELR</sequence>
<evidence type="ECO:0000256" key="1">
    <source>
        <dbReference type="ARBA" id="ARBA00022630"/>
    </source>
</evidence>
<dbReference type="InterPro" id="IPR050172">
    <property type="entry name" value="SsuD_RutA_monooxygenase"/>
</dbReference>
<proteinExistence type="predicted"/>
<comment type="caution">
    <text evidence="6">The sequence shown here is derived from an EMBL/GenBank/DDBJ whole genome shotgun (WGS) entry which is preliminary data.</text>
</comment>
<keyword evidence="4" id="KW-0503">Monooxygenase</keyword>
<evidence type="ECO:0000256" key="3">
    <source>
        <dbReference type="ARBA" id="ARBA00023002"/>
    </source>
</evidence>